<evidence type="ECO:0000313" key="5">
    <source>
        <dbReference type="Proteomes" id="UP000719766"/>
    </source>
</evidence>
<dbReference type="GO" id="GO:0000045">
    <property type="term" value="P:autophagosome assembly"/>
    <property type="evidence" value="ECO:0007669"/>
    <property type="project" value="TreeGrafter"/>
</dbReference>
<sequence>MLAQILDGRSAKEVLTAFFHSILFPRLFGAVKPQTFEVLDVTVSRVLDPEIEPLLTEKVDIFWKGIESGANRRGQVSFFSVYAA</sequence>
<evidence type="ECO:0000256" key="3">
    <source>
        <dbReference type="ARBA" id="ARBA00023006"/>
    </source>
</evidence>
<dbReference type="GeneID" id="64592442"/>
<dbReference type="Pfam" id="PF07855">
    <property type="entry name" value="ATG101"/>
    <property type="match status" value="1"/>
</dbReference>
<accession>A0A9P7DBE5</accession>
<dbReference type="PANTHER" id="PTHR13292:SF0">
    <property type="entry name" value="AUTOPHAGY-RELATED PROTEIN 101"/>
    <property type="match status" value="1"/>
</dbReference>
<dbReference type="GO" id="GO:1990316">
    <property type="term" value="C:Atg1/ULK1 kinase complex"/>
    <property type="evidence" value="ECO:0007669"/>
    <property type="project" value="TreeGrafter"/>
</dbReference>
<protein>
    <recommendedName>
        <fullName evidence="2">Autophagy-related protein 101</fullName>
    </recommendedName>
</protein>
<comment type="similarity">
    <text evidence="1">Belongs to the ATG101 family.</text>
</comment>
<dbReference type="OrthoDB" id="10259639at2759"/>
<evidence type="ECO:0000256" key="1">
    <source>
        <dbReference type="ARBA" id="ARBA00007130"/>
    </source>
</evidence>
<gene>
    <name evidence="4" type="ORF">HD556DRAFT_1247205</name>
</gene>
<evidence type="ECO:0000256" key="2">
    <source>
        <dbReference type="ARBA" id="ARBA00018874"/>
    </source>
</evidence>
<evidence type="ECO:0000313" key="4">
    <source>
        <dbReference type="EMBL" id="KAG1787195.1"/>
    </source>
</evidence>
<dbReference type="InterPro" id="IPR012445">
    <property type="entry name" value="ATG101"/>
</dbReference>
<proteinExistence type="inferred from homology"/>
<dbReference type="RefSeq" id="XP_041154563.1">
    <property type="nucleotide sequence ID" value="XM_041298678.1"/>
</dbReference>
<organism evidence="4 5">
    <name type="scientific">Suillus plorans</name>
    <dbReference type="NCBI Taxonomy" id="116603"/>
    <lineage>
        <taxon>Eukaryota</taxon>
        <taxon>Fungi</taxon>
        <taxon>Dikarya</taxon>
        <taxon>Basidiomycota</taxon>
        <taxon>Agaricomycotina</taxon>
        <taxon>Agaricomycetes</taxon>
        <taxon>Agaricomycetidae</taxon>
        <taxon>Boletales</taxon>
        <taxon>Suillineae</taxon>
        <taxon>Suillaceae</taxon>
        <taxon>Suillus</taxon>
    </lineage>
</organism>
<name>A0A9P7DBE5_9AGAM</name>
<dbReference type="GO" id="GO:0000407">
    <property type="term" value="C:phagophore assembly site"/>
    <property type="evidence" value="ECO:0007669"/>
    <property type="project" value="TreeGrafter"/>
</dbReference>
<keyword evidence="5" id="KW-1185">Reference proteome</keyword>
<dbReference type="AlphaFoldDB" id="A0A9P7DBE5"/>
<reference evidence="4" key="1">
    <citation type="journal article" date="2020" name="New Phytol.">
        <title>Comparative genomics reveals dynamic genome evolution in host specialist ectomycorrhizal fungi.</title>
        <authorList>
            <person name="Lofgren L.A."/>
            <person name="Nguyen N.H."/>
            <person name="Vilgalys R."/>
            <person name="Ruytinx J."/>
            <person name="Liao H.L."/>
            <person name="Branco S."/>
            <person name="Kuo A."/>
            <person name="LaButti K."/>
            <person name="Lipzen A."/>
            <person name="Andreopoulos W."/>
            <person name="Pangilinan J."/>
            <person name="Riley R."/>
            <person name="Hundley H."/>
            <person name="Na H."/>
            <person name="Barry K."/>
            <person name="Grigoriev I.V."/>
            <person name="Stajich J.E."/>
            <person name="Kennedy P.G."/>
        </authorList>
    </citation>
    <scope>NUCLEOTIDE SEQUENCE</scope>
    <source>
        <strain evidence="4">S12</strain>
    </source>
</reference>
<keyword evidence="3" id="KW-0072">Autophagy</keyword>
<dbReference type="GO" id="GO:0019901">
    <property type="term" value="F:protein kinase binding"/>
    <property type="evidence" value="ECO:0007669"/>
    <property type="project" value="TreeGrafter"/>
</dbReference>
<comment type="caution">
    <text evidence="4">The sequence shown here is derived from an EMBL/GenBank/DDBJ whole genome shotgun (WGS) entry which is preliminary data.</text>
</comment>
<dbReference type="Proteomes" id="UP000719766">
    <property type="component" value="Unassembled WGS sequence"/>
</dbReference>
<dbReference type="EMBL" id="JABBWE010000082">
    <property type="protein sequence ID" value="KAG1787195.1"/>
    <property type="molecule type" value="Genomic_DNA"/>
</dbReference>
<dbReference type="PANTHER" id="PTHR13292">
    <property type="entry name" value="AUTOPHAGY-RELATED PROTEIN 101"/>
    <property type="match status" value="1"/>
</dbReference>